<dbReference type="RefSeq" id="XP_014173330.1">
    <property type="nucleotide sequence ID" value="XM_014317855.1"/>
</dbReference>
<accession>F0XCY8</accession>
<gene>
    <name evidence="1" type="ORF">CMQ_776</name>
</gene>
<organism evidence="2">
    <name type="scientific">Grosmannia clavigera (strain kw1407 / UAMH 11150)</name>
    <name type="common">Blue stain fungus</name>
    <name type="synonym">Graphiocladiella clavigera</name>
    <dbReference type="NCBI Taxonomy" id="655863"/>
    <lineage>
        <taxon>Eukaryota</taxon>
        <taxon>Fungi</taxon>
        <taxon>Dikarya</taxon>
        <taxon>Ascomycota</taxon>
        <taxon>Pezizomycotina</taxon>
        <taxon>Sordariomycetes</taxon>
        <taxon>Sordariomycetidae</taxon>
        <taxon>Ophiostomatales</taxon>
        <taxon>Ophiostomataceae</taxon>
        <taxon>Leptographium</taxon>
    </lineage>
</organism>
<name>F0XCY8_GROCL</name>
<dbReference type="InParanoid" id="F0XCY8"/>
<reference evidence="1 2" key="1">
    <citation type="journal article" date="2011" name="Proc. Natl. Acad. Sci. U.S.A.">
        <title>Genome and transcriptome analyses of the mountain pine beetle-fungal symbiont Grosmannia clavigera, a lodgepole pine pathogen.</title>
        <authorList>
            <person name="DiGuistini S."/>
            <person name="Wang Y."/>
            <person name="Liao N.Y."/>
            <person name="Taylor G."/>
            <person name="Tanguay P."/>
            <person name="Feau N."/>
            <person name="Henrissat B."/>
            <person name="Chan S.K."/>
            <person name="Hesse-Orce U."/>
            <person name="Alamouti S.M."/>
            <person name="Tsui C.K.M."/>
            <person name="Docking R.T."/>
            <person name="Levasseur A."/>
            <person name="Haridas S."/>
            <person name="Robertson G."/>
            <person name="Birol I."/>
            <person name="Holt R.A."/>
            <person name="Marra M.A."/>
            <person name="Hamelin R.C."/>
            <person name="Hirst M."/>
            <person name="Jones S.J.M."/>
            <person name="Bohlmann J."/>
            <person name="Breuil C."/>
        </authorList>
    </citation>
    <scope>NUCLEOTIDE SEQUENCE [LARGE SCALE GENOMIC DNA]</scope>
    <source>
        <strain evidence="2">kw1407 / UAMH 11150</strain>
    </source>
</reference>
<proteinExistence type="predicted"/>
<protein>
    <submittedName>
        <fullName evidence="1">Uncharacterized protein</fullName>
    </submittedName>
</protein>
<dbReference type="EMBL" id="GL629765">
    <property type="protein sequence ID" value="EFX03848.1"/>
    <property type="molecule type" value="Genomic_DNA"/>
</dbReference>
<dbReference type="GeneID" id="25981339"/>
<evidence type="ECO:0000313" key="2">
    <source>
        <dbReference type="Proteomes" id="UP000007796"/>
    </source>
</evidence>
<keyword evidence="2" id="KW-1185">Reference proteome</keyword>
<evidence type="ECO:0000313" key="1">
    <source>
        <dbReference type="EMBL" id="EFX03848.1"/>
    </source>
</evidence>
<dbReference type="Proteomes" id="UP000007796">
    <property type="component" value="Unassembled WGS sequence"/>
</dbReference>
<dbReference type="AlphaFoldDB" id="F0XCY8"/>
<dbReference type="HOGENOM" id="CLU_1777646_0_0_1"/>
<sequence>MRRVWMQSRAEIIWVDVSRPRSGAKAGTAFAAATEAAAGISACPGSSAGSGIAVEARRWTFESAAPATQPRRGATTGWTGAVVRRARVVFDSMAGGMPRLQAVSHDIAVVDGAFLRVAENGVGLGYADETAGRMGVILVVVRVVSL</sequence>